<evidence type="ECO:0000256" key="2">
    <source>
        <dbReference type="ARBA" id="ARBA00022448"/>
    </source>
</evidence>
<keyword evidence="9" id="KW-1185">Reference proteome</keyword>
<keyword evidence="5 7" id="KW-0472">Membrane</keyword>
<evidence type="ECO:0000256" key="5">
    <source>
        <dbReference type="ARBA" id="ARBA00023136"/>
    </source>
</evidence>
<comment type="subcellular location">
    <subcellularLocation>
        <location evidence="1">Membrane</location>
        <topology evidence="1">Multi-pass membrane protein</topology>
    </subcellularLocation>
</comment>
<feature type="transmembrane region" description="Helical" evidence="7">
    <location>
        <begin position="85"/>
        <end position="102"/>
    </location>
</feature>
<dbReference type="InterPro" id="IPR036259">
    <property type="entry name" value="MFS_trans_sf"/>
</dbReference>
<evidence type="ECO:0000313" key="9">
    <source>
        <dbReference type="Proteomes" id="UP000240883"/>
    </source>
</evidence>
<gene>
    <name evidence="8" type="ORF">BS50DRAFT_597297</name>
</gene>
<dbReference type="AlphaFoldDB" id="A0A2T2P207"/>
<keyword evidence="3 7" id="KW-0812">Transmembrane</keyword>
<dbReference type="Proteomes" id="UP000240883">
    <property type="component" value="Unassembled WGS sequence"/>
</dbReference>
<dbReference type="PANTHER" id="PTHR23501:SF187">
    <property type="entry name" value="MAJOR FACILITATOR SUPERFAMILY (MFS) PROFILE DOMAIN-CONTAINING PROTEIN"/>
    <property type="match status" value="1"/>
</dbReference>
<feature type="transmembrane region" description="Helical" evidence="7">
    <location>
        <begin position="267"/>
        <end position="291"/>
    </location>
</feature>
<dbReference type="GO" id="GO:0005886">
    <property type="term" value="C:plasma membrane"/>
    <property type="evidence" value="ECO:0007669"/>
    <property type="project" value="TreeGrafter"/>
</dbReference>
<dbReference type="OrthoDB" id="10021397at2759"/>
<proteinExistence type="predicted"/>
<dbReference type="EMBL" id="KZ678130">
    <property type="protein sequence ID" value="PSN71720.1"/>
    <property type="molecule type" value="Genomic_DNA"/>
</dbReference>
<dbReference type="Gene3D" id="1.20.1250.20">
    <property type="entry name" value="MFS general substrate transporter like domains"/>
    <property type="match status" value="2"/>
</dbReference>
<feature type="transmembrane region" description="Helical" evidence="7">
    <location>
        <begin position="237"/>
        <end position="255"/>
    </location>
</feature>
<evidence type="ECO:0000256" key="6">
    <source>
        <dbReference type="ARBA" id="ARBA00023180"/>
    </source>
</evidence>
<keyword evidence="4 7" id="KW-1133">Transmembrane helix</keyword>
<dbReference type="GO" id="GO:0022857">
    <property type="term" value="F:transmembrane transporter activity"/>
    <property type="evidence" value="ECO:0007669"/>
    <property type="project" value="TreeGrafter"/>
</dbReference>
<dbReference type="SUPFAM" id="SSF103473">
    <property type="entry name" value="MFS general substrate transporter"/>
    <property type="match status" value="1"/>
</dbReference>
<keyword evidence="2" id="KW-0813">Transport</keyword>
<accession>A0A2T2P207</accession>
<evidence type="ECO:0000313" key="8">
    <source>
        <dbReference type="EMBL" id="PSN71720.1"/>
    </source>
</evidence>
<protein>
    <submittedName>
        <fullName evidence="8">MFS general substrate transporter</fullName>
    </submittedName>
</protein>
<evidence type="ECO:0000256" key="7">
    <source>
        <dbReference type="SAM" id="Phobius"/>
    </source>
</evidence>
<name>A0A2T2P207_CORCC</name>
<evidence type="ECO:0000256" key="1">
    <source>
        <dbReference type="ARBA" id="ARBA00004141"/>
    </source>
</evidence>
<evidence type="ECO:0000256" key="4">
    <source>
        <dbReference type="ARBA" id="ARBA00022989"/>
    </source>
</evidence>
<feature type="transmembrane region" description="Helical" evidence="7">
    <location>
        <begin position="136"/>
        <end position="156"/>
    </location>
</feature>
<feature type="transmembrane region" description="Helical" evidence="7">
    <location>
        <begin position="198"/>
        <end position="217"/>
    </location>
</feature>
<reference evidence="8 9" key="1">
    <citation type="journal article" date="2018" name="Front. Microbiol.">
        <title>Genome-Wide Analysis of Corynespora cassiicola Leaf Fall Disease Putative Effectors.</title>
        <authorList>
            <person name="Lopez D."/>
            <person name="Ribeiro S."/>
            <person name="Label P."/>
            <person name="Fumanal B."/>
            <person name="Venisse J.S."/>
            <person name="Kohler A."/>
            <person name="de Oliveira R.R."/>
            <person name="Labutti K."/>
            <person name="Lipzen A."/>
            <person name="Lail K."/>
            <person name="Bauer D."/>
            <person name="Ohm R.A."/>
            <person name="Barry K.W."/>
            <person name="Spatafora J."/>
            <person name="Grigoriev I.V."/>
            <person name="Martin F.M."/>
            <person name="Pujade-Renaud V."/>
        </authorList>
    </citation>
    <scope>NUCLEOTIDE SEQUENCE [LARGE SCALE GENOMIC DNA]</scope>
    <source>
        <strain evidence="8 9">Philippines</strain>
    </source>
</reference>
<sequence>MARSATPGCDLTRRWLRHTALGQYPNTLYIPPATHSWKFWGTFIALCLLSFISALNIAIITTALPTITRDISKDRQYIANIFSRRLPLLTSTLLFALGSGIARGENGSEMLISGRSIQGVEAGGIYAGLEAALGPVIFYINIPICALALAVVLFFFRRVILPLVLGVVGWVSFHFYQASPWWAQPSVPIQLFGNRTSAAGYLLTFISSVIVQATSYFLPVYFQEVLGATPLRAGNYFLPYAIGTLVSAVVAGVLLSKTGAYQPLHAVAFVFYQLIASAGAGIVQSVLLPAIMAELPESDVAAASATYSFLRTFAYLQRTLADGAAYAYASNQFVDGLERSLRIEVISVYIRSLKSFWRIGLAFSLLGLIGVAAERRLELRKDLETEYNLEETKIES</sequence>
<feature type="transmembrane region" description="Helical" evidence="7">
    <location>
        <begin position="39"/>
        <end position="64"/>
    </location>
</feature>
<dbReference type="PANTHER" id="PTHR23501">
    <property type="entry name" value="MAJOR FACILITATOR SUPERFAMILY"/>
    <property type="match status" value="1"/>
</dbReference>
<organism evidence="8 9">
    <name type="scientific">Corynespora cassiicola Philippines</name>
    <dbReference type="NCBI Taxonomy" id="1448308"/>
    <lineage>
        <taxon>Eukaryota</taxon>
        <taxon>Fungi</taxon>
        <taxon>Dikarya</taxon>
        <taxon>Ascomycota</taxon>
        <taxon>Pezizomycotina</taxon>
        <taxon>Dothideomycetes</taxon>
        <taxon>Pleosporomycetidae</taxon>
        <taxon>Pleosporales</taxon>
        <taxon>Corynesporascaceae</taxon>
        <taxon>Corynespora</taxon>
    </lineage>
</organism>
<evidence type="ECO:0000256" key="3">
    <source>
        <dbReference type="ARBA" id="ARBA00022692"/>
    </source>
</evidence>
<feature type="transmembrane region" description="Helical" evidence="7">
    <location>
        <begin position="355"/>
        <end position="373"/>
    </location>
</feature>
<keyword evidence="6" id="KW-0325">Glycoprotein</keyword>